<name>A0A316EEE7_9BACT</name>
<sequence>MNIFSIFKISEIYNKYNNKTHYYNNGRVFIELRNSQITSITTNDGIPARPDEIQLILNYAINDITRQVKAEFGF</sequence>
<protein>
    <submittedName>
        <fullName evidence="1">Uncharacterized protein</fullName>
    </submittedName>
</protein>
<proteinExistence type="predicted"/>
<dbReference type="RefSeq" id="WP_109742612.1">
    <property type="nucleotide sequence ID" value="NZ_QGGO01000008.1"/>
</dbReference>
<organism evidence="1 2">
    <name type="scientific">Arcicella aurantiaca</name>
    <dbReference type="NCBI Taxonomy" id="591202"/>
    <lineage>
        <taxon>Bacteria</taxon>
        <taxon>Pseudomonadati</taxon>
        <taxon>Bacteroidota</taxon>
        <taxon>Cytophagia</taxon>
        <taxon>Cytophagales</taxon>
        <taxon>Flectobacillaceae</taxon>
        <taxon>Arcicella</taxon>
    </lineage>
</organism>
<comment type="caution">
    <text evidence="1">The sequence shown here is derived from an EMBL/GenBank/DDBJ whole genome shotgun (WGS) entry which is preliminary data.</text>
</comment>
<accession>A0A316EEE7</accession>
<reference evidence="1 2" key="1">
    <citation type="submission" date="2018-05" db="EMBL/GenBank/DDBJ databases">
        <title>Genomic Encyclopedia of Archaeal and Bacterial Type Strains, Phase II (KMG-II): from individual species to whole genera.</title>
        <authorList>
            <person name="Goeker M."/>
        </authorList>
    </citation>
    <scope>NUCLEOTIDE SEQUENCE [LARGE SCALE GENOMIC DNA]</scope>
    <source>
        <strain evidence="1 2">DSM 22214</strain>
    </source>
</reference>
<evidence type="ECO:0000313" key="1">
    <source>
        <dbReference type="EMBL" id="PWK27039.1"/>
    </source>
</evidence>
<gene>
    <name evidence="1" type="ORF">LV89_01851</name>
</gene>
<evidence type="ECO:0000313" key="2">
    <source>
        <dbReference type="Proteomes" id="UP000245489"/>
    </source>
</evidence>
<dbReference type="Proteomes" id="UP000245489">
    <property type="component" value="Unassembled WGS sequence"/>
</dbReference>
<dbReference type="EMBL" id="QGGO01000008">
    <property type="protein sequence ID" value="PWK27039.1"/>
    <property type="molecule type" value="Genomic_DNA"/>
</dbReference>
<dbReference type="AlphaFoldDB" id="A0A316EEE7"/>
<keyword evidence="2" id="KW-1185">Reference proteome</keyword>